<keyword evidence="3" id="KW-0378">Hydrolase</keyword>
<dbReference type="SUPFAM" id="SSF47781">
    <property type="entry name" value="RuvA domain 2-like"/>
    <property type="match status" value="1"/>
</dbReference>
<evidence type="ECO:0000256" key="4">
    <source>
        <dbReference type="ARBA" id="ARBA00022833"/>
    </source>
</evidence>
<organism evidence="8 9">
    <name type="scientific">Pelobium manganitolerans</name>
    <dbReference type="NCBI Taxonomy" id="1842495"/>
    <lineage>
        <taxon>Bacteria</taxon>
        <taxon>Pseudomonadati</taxon>
        <taxon>Bacteroidota</taxon>
        <taxon>Sphingobacteriia</taxon>
        <taxon>Sphingobacteriales</taxon>
        <taxon>Sphingobacteriaceae</taxon>
        <taxon>Pelobium</taxon>
    </lineage>
</organism>
<dbReference type="SUPFAM" id="SSF102712">
    <property type="entry name" value="JAB1/MPN domain"/>
    <property type="match status" value="1"/>
</dbReference>
<dbReference type="OrthoDB" id="9804482at2"/>
<dbReference type="InterPro" id="IPR020891">
    <property type="entry name" value="UPF0758_CS"/>
</dbReference>
<dbReference type="GO" id="GO:0006508">
    <property type="term" value="P:proteolysis"/>
    <property type="evidence" value="ECO:0007669"/>
    <property type="project" value="UniProtKB-KW"/>
</dbReference>
<dbReference type="AlphaFoldDB" id="A0A419S8R8"/>
<dbReference type="EMBL" id="MBTA01000005">
    <property type="protein sequence ID" value="RKD18263.1"/>
    <property type="molecule type" value="Genomic_DNA"/>
</dbReference>
<dbReference type="Pfam" id="PF04002">
    <property type="entry name" value="RadC"/>
    <property type="match status" value="1"/>
</dbReference>
<dbReference type="NCBIfam" id="NF000642">
    <property type="entry name" value="PRK00024.1"/>
    <property type="match status" value="1"/>
</dbReference>
<accession>A0A419S8R8</accession>
<keyword evidence="4" id="KW-0862">Zinc</keyword>
<evidence type="ECO:0000256" key="2">
    <source>
        <dbReference type="ARBA" id="ARBA00022723"/>
    </source>
</evidence>
<evidence type="ECO:0000313" key="9">
    <source>
        <dbReference type="Proteomes" id="UP000283433"/>
    </source>
</evidence>
<gene>
    <name evidence="8" type="ORF">BCY91_15795</name>
</gene>
<dbReference type="InterPro" id="IPR046778">
    <property type="entry name" value="UPF0758_N"/>
</dbReference>
<dbReference type="PROSITE" id="PS50249">
    <property type="entry name" value="MPN"/>
    <property type="match status" value="1"/>
</dbReference>
<evidence type="ECO:0000256" key="5">
    <source>
        <dbReference type="ARBA" id="ARBA00023049"/>
    </source>
</evidence>
<evidence type="ECO:0000259" key="7">
    <source>
        <dbReference type="PROSITE" id="PS50249"/>
    </source>
</evidence>
<dbReference type="GO" id="GO:0046872">
    <property type="term" value="F:metal ion binding"/>
    <property type="evidence" value="ECO:0007669"/>
    <property type="project" value="UniProtKB-KW"/>
</dbReference>
<dbReference type="InterPro" id="IPR025657">
    <property type="entry name" value="RadC_JAB"/>
</dbReference>
<proteinExistence type="inferred from homology"/>
<dbReference type="Pfam" id="PF20582">
    <property type="entry name" value="UPF0758_N"/>
    <property type="match status" value="1"/>
</dbReference>
<evidence type="ECO:0000256" key="3">
    <source>
        <dbReference type="ARBA" id="ARBA00022801"/>
    </source>
</evidence>
<dbReference type="Gene3D" id="3.40.140.10">
    <property type="entry name" value="Cytidine Deaminase, domain 2"/>
    <property type="match status" value="1"/>
</dbReference>
<dbReference type="InterPro" id="IPR010994">
    <property type="entry name" value="RuvA_2-like"/>
</dbReference>
<keyword evidence="5" id="KW-0482">Metalloprotease</keyword>
<evidence type="ECO:0000256" key="6">
    <source>
        <dbReference type="RuleBase" id="RU003797"/>
    </source>
</evidence>
<dbReference type="NCBIfam" id="TIGR00608">
    <property type="entry name" value="radc"/>
    <property type="match status" value="1"/>
</dbReference>
<dbReference type="InterPro" id="IPR037518">
    <property type="entry name" value="MPN"/>
</dbReference>
<sequence length="233" mass="25667">MSLPYEQKITIKAWAEEDRPREKLLALGRRSLSDAELIAILIGSGSTTESAVDLSKRILHSYNNDLGNLSKLSVQELCKFRGIGEAKAITIIAALELGRRRKETEVPLPSSIGCAKDAFNILAPYFADLLHEEFWILLLNNSHKLITKVLISKGGVAGTIADPKIIFKTALEHNAVNIVLAHNHPSGNLKPSQEDVSLTKKMKSAANMLDMKILDHIIIAGNKFFSFADEELL</sequence>
<comment type="caution">
    <text evidence="8">The sequence shown here is derived from an EMBL/GenBank/DDBJ whole genome shotgun (WGS) entry which is preliminary data.</text>
</comment>
<evidence type="ECO:0000313" key="8">
    <source>
        <dbReference type="EMBL" id="RKD18263.1"/>
    </source>
</evidence>
<dbReference type="PANTHER" id="PTHR30471">
    <property type="entry name" value="DNA REPAIR PROTEIN RADC"/>
    <property type="match status" value="1"/>
</dbReference>
<comment type="similarity">
    <text evidence="6">Belongs to the UPF0758 family.</text>
</comment>
<dbReference type="InterPro" id="IPR001405">
    <property type="entry name" value="UPF0758"/>
</dbReference>
<keyword evidence="9" id="KW-1185">Reference proteome</keyword>
<dbReference type="RefSeq" id="WP_120180980.1">
    <property type="nucleotide sequence ID" value="NZ_MBTA01000005.1"/>
</dbReference>
<keyword evidence="2" id="KW-0479">Metal-binding</keyword>
<dbReference type="PANTHER" id="PTHR30471:SF3">
    <property type="entry name" value="UPF0758 PROTEIN YEES-RELATED"/>
    <property type="match status" value="1"/>
</dbReference>
<evidence type="ECO:0000256" key="1">
    <source>
        <dbReference type="ARBA" id="ARBA00022670"/>
    </source>
</evidence>
<protein>
    <recommendedName>
        <fullName evidence="7">MPN domain-containing protein</fullName>
    </recommendedName>
</protein>
<reference evidence="8 9" key="1">
    <citation type="submission" date="2016-07" db="EMBL/GenBank/DDBJ databases">
        <title>Genome of Pelobium manganitolerans.</title>
        <authorList>
            <person name="Wu S."/>
            <person name="Wang G."/>
        </authorList>
    </citation>
    <scope>NUCLEOTIDE SEQUENCE [LARGE SCALE GENOMIC DNA]</scope>
    <source>
        <strain evidence="8 9">YS-25</strain>
    </source>
</reference>
<dbReference type="GO" id="GO:0008237">
    <property type="term" value="F:metallopeptidase activity"/>
    <property type="evidence" value="ECO:0007669"/>
    <property type="project" value="UniProtKB-KW"/>
</dbReference>
<dbReference type="Proteomes" id="UP000283433">
    <property type="component" value="Unassembled WGS sequence"/>
</dbReference>
<name>A0A419S8R8_9SPHI</name>
<dbReference type="PROSITE" id="PS01302">
    <property type="entry name" value="UPF0758"/>
    <property type="match status" value="1"/>
</dbReference>
<feature type="domain" description="MPN" evidence="7">
    <location>
        <begin position="111"/>
        <end position="233"/>
    </location>
</feature>
<keyword evidence="1" id="KW-0645">Protease</keyword>
<dbReference type="CDD" id="cd08071">
    <property type="entry name" value="MPN_DUF2466"/>
    <property type="match status" value="1"/>
</dbReference>